<dbReference type="InterPro" id="IPR032867">
    <property type="entry name" value="DYW_dom"/>
</dbReference>
<dbReference type="AlphaFoldDB" id="A0A835KVK5"/>
<dbReference type="OrthoDB" id="185373at2759"/>
<keyword evidence="1" id="KW-0677">Repeat</keyword>
<name>A0A835KVK5_9POAL</name>
<dbReference type="InterPro" id="IPR002885">
    <property type="entry name" value="PPR_rpt"/>
</dbReference>
<protein>
    <recommendedName>
        <fullName evidence="4">DYW domain-containing protein</fullName>
    </recommendedName>
</protein>
<feature type="region of interest" description="Disordered" evidence="3">
    <location>
        <begin position="39"/>
        <end position="65"/>
    </location>
</feature>
<gene>
    <name evidence="5" type="ORF">HU200_000508</name>
</gene>
<keyword evidence="2" id="KW-0809">Transit peptide</keyword>
<dbReference type="Proteomes" id="UP000636709">
    <property type="component" value="Unassembled WGS sequence"/>
</dbReference>
<dbReference type="GO" id="GO:0009451">
    <property type="term" value="P:RNA modification"/>
    <property type="evidence" value="ECO:0007669"/>
    <property type="project" value="InterPro"/>
</dbReference>
<evidence type="ECO:0000313" key="5">
    <source>
        <dbReference type="EMBL" id="KAF8783570.1"/>
    </source>
</evidence>
<evidence type="ECO:0000256" key="1">
    <source>
        <dbReference type="ARBA" id="ARBA00022737"/>
    </source>
</evidence>
<evidence type="ECO:0000259" key="4">
    <source>
        <dbReference type="Pfam" id="PF14432"/>
    </source>
</evidence>
<dbReference type="Gene3D" id="1.25.40.10">
    <property type="entry name" value="Tetratricopeptide repeat domain"/>
    <property type="match status" value="2"/>
</dbReference>
<comment type="caution">
    <text evidence="5">The sequence shown here is derived from an EMBL/GenBank/DDBJ whole genome shotgun (WGS) entry which is preliminary data.</text>
</comment>
<evidence type="ECO:0000256" key="3">
    <source>
        <dbReference type="SAM" id="MobiDB-lite"/>
    </source>
</evidence>
<dbReference type="Pfam" id="PF14432">
    <property type="entry name" value="DYW_deaminase"/>
    <property type="match status" value="1"/>
</dbReference>
<feature type="domain" description="DYW" evidence="4">
    <location>
        <begin position="264"/>
        <end position="357"/>
    </location>
</feature>
<proteinExistence type="predicted"/>
<reference evidence="5" key="1">
    <citation type="submission" date="2020-07" db="EMBL/GenBank/DDBJ databases">
        <title>Genome sequence and genetic diversity analysis of an under-domesticated orphan crop, white fonio (Digitaria exilis).</title>
        <authorList>
            <person name="Bennetzen J.L."/>
            <person name="Chen S."/>
            <person name="Ma X."/>
            <person name="Wang X."/>
            <person name="Yssel A.E.J."/>
            <person name="Chaluvadi S.R."/>
            <person name="Johnson M."/>
            <person name="Gangashetty P."/>
            <person name="Hamidou F."/>
            <person name="Sanogo M.D."/>
            <person name="Zwaenepoel A."/>
            <person name="Wallace J."/>
            <person name="Van De Peer Y."/>
            <person name="Van Deynze A."/>
        </authorList>
    </citation>
    <scope>NUCLEOTIDE SEQUENCE</scope>
    <source>
        <tissue evidence="5">Leaves</tissue>
    </source>
</reference>
<sequence>MLAEAEEWGEAIAVFAEMQARGVPTDGYACGSAGRARAPAHARVPPSSPACTPRTQRWPRPRGCSRVETTEAPAVAWNAMLACWLLRAARARGRRHDALELAGRMARSGPEPSLSALGDMEVGTPCCPAARGTVATGKHLALFGACWNKGCCRIPAQCRAFSRYANTGQFDNALKLVDEMKRNRLDPANYLQMVSLYEHEQMFDEAESLKYEMKARALDTRPGWSWIQIEQSIHVFEVEGKPHPDTAEIYEELIRLVFQIRKAGYVPDTNCIADNVPEEEEKLLLSHTEKLAITYGLIHSSASRVPIRVIKNTRMCNDYHDHEVAKRISALCDRQIILRDADMFHHFTCGDWSCNDSLVNNE</sequence>
<dbReference type="InterPro" id="IPR046960">
    <property type="entry name" value="PPR_At4g14850-like_plant"/>
</dbReference>
<dbReference type="InterPro" id="IPR011990">
    <property type="entry name" value="TPR-like_helical_dom_sf"/>
</dbReference>
<keyword evidence="6" id="KW-1185">Reference proteome</keyword>
<dbReference type="EMBL" id="JACEFO010000076">
    <property type="protein sequence ID" value="KAF8783570.1"/>
    <property type="molecule type" value="Genomic_DNA"/>
</dbReference>
<dbReference type="GO" id="GO:0008270">
    <property type="term" value="F:zinc ion binding"/>
    <property type="evidence" value="ECO:0007669"/>
    <property type="project" value="InterPro"/>
</dbReference>
<dbReference type="PANTHER" id="PTHR47926">
    <property type="entry name" value="PENTATRICOPEPTIDE REPEAT-CONTAINING PROTEIN"/>
    <property type="match status" value="1"/>
</dbReference>
<evidence type="ECO:0000313" key="6">
    <source>
        <dbReference type="Proteomes" id="UP000636709"/>
    </source>
</evidence>
<dbReference type="GO" id="GO:0003723">
    <property type="term" value="F:RNA binding"/>
    <property type="evidence" value="ECO:0007669"/>
    <property type="project" value="InterPro"/>
</dbReference>
<accession>A0A835KVK5</accession>
<dbReference type="Pfam" id="PF01535">
    <property type="entry name" value="PPR"/>
    <property type="match status" value="1"/>
</dbReference>
<organism evidence="5 6">
    <name type="scientific">Digitaria exilis</name>
    <dbReference type="NCBI Taxonomy" id="1010633"/>
    <lineage>
        <taxon>Eukaryota</taxon>
        <taxon>Viridiplantae</taxon>
        <taxon>Streptophyta</taxon>
        <taxon>Embryophyta</taxon>
        <taxon>Tracheophyta</taxon>
        <taxon>Spermatophyta</taxon>
        <taxon>Magnoliopsida</taxon>
        <taxon>Liliopsida</taxon>
        <taxon>Poales</taxon>
        <taxon>Poaceae</taxon>
        <taxon>PACMAD clade</taxon>
        <taxon>Panicoideae</taxon>
        <taxon>Panicodae</taxon>
        <taxon>Paniceae</taxon>
        <taxon>Anthephorinae</taxon>
        <taxon>Digitaria</taxon>
    </lineage>
</organism>
<evidence type="ECO:0000256" key="2">
    <source>
        <dbReference type="ARBA" id="ARBA00022946"/>
    </source>
</evidence>
<dbReference type="PANTHER" id="PTHR47926:SF539">
    <property type="entry name" value="DYW DOMAIN-CONTAINING PROTEIN"/>
    <property type="match status" value="1"/>
</dbReference>